<dbReference type="PANTHER" id="PTHR43877">
    <property type="entry name" value="AMINOALKYLPHOSPHONATE N-ACETYLTRANSFERASE-RELATED-RELATED"/>
    <property type="match status" value="1"/>
</dbReference>
<organism evidence="4 5">
    <name type="scientific">Luteimicrobium subarcticum</name>
    <dbReference type="NCBI Taxonomy" id="620910"/>
    <lineage>
        <taxon>Bacteria</taxon>
        <taxon>Bacillati</taxon>
        <taxon>Actinomycetota</taxon>
        <taxon>Actinomycetes</taxon>
        <taxon>Micrococcales</taxon>
        <taxon>Luteimicrobium</taxon>
    </lineage>
</organism>
<keyword evidence="4" id="KW-0687">Ribonucleoprotein</keyword>
<evidence type="ECO:0000256" key="1">
    <source>
        <dbReference type="ARBA" id="ARBA00022679"/>
    </source>
</evidence>
<dbReference type="InterPro" id="IPR016181">
    <property type="entry name" value="Acyl_CoA_acyltransferase"/>
</dbReference>
<protein>
    <submittedName>
        <fullName evidence="4">Ribosomal protein S18 acetylase RimI-like enzyme</fullName>
    </submittedName>
</protein>
<keyword evidence="4" id="KW-0689">Ribosomal protein</keyword>
<dbReference type="AlphaFoldDB" id="A0A2M8WRN6"/>
<evidence type="ECO:0000256" key="2">
    <source>
        <dbReference type="ARBA" id="ARBA00023315"/>
    </source>
</evidence>
<proteinExistence type="predicted"/>
<dbReference type="InterPro" id="IPR050832">
    <property type="entry name" value="Bact_Acetyltransf"/>
</dbReference>
<evidence type="ECO:0000259" key="3">
    <source>
        <dbReference type="PROSITE" id="PS51186"/>
    </source>
</evidence>
<feature type="domain" description="N-acetyltransferase" evidence="3">
    <location>
        <begin position="8"/>
        <end position="176"/>
    </location>
</feature>
<name>A0A2M8WRN6_9MICO</name>
<dbReference type="Gene3D" id="3.40.630.30">
    <property type="match status" value="1"/>
</dbReference>
<dbReference type="PANTHER" id="PTHR43877:SF2">
    <property type="entry name" value="AMINOALKYLPHOSPHONATE N-ACETYLTRANSFERASE-RELATED"/>
    <property type="match status" value="1"/>
</dbReference>
<dbReference type="Pfam" id="PF00583">
    <property type="entry name" value="Acetyltransf_1"/>
    <property type="match status" value="1"/>
</dbReference>
<reference evidence="4 5" key="1">
    <citation type="submission" date="2017-11" db="EMBL/GenBank/DDBJ databases">
        <title>Genomic Encyclopedia of Archaeal and Bacterial Type Strains, Phase II (KMG-II): From Individual Species to Whole Genera.</title>
        <authorList>
            <person name="Goeker M."/>
        </authorList>
    </citation>
    <scope>NUCLEOTIDE SEQUENCE [LARGE SCALE GENOMIC DNA]</scope>
    <source>
        <strain evidence="4 5">DSM 22413</strain>
    </source>
</reference>
<dbReference type="RefSeq" id="WP_245859020.1">
    <property type="nucleotide sequence ID" value="NZ_PGTZ01000007.1"/>
</dbReference>
<evidence type="ECO:0000313" key="4">
    <source>
        <dbReference type="EMBL" id="PJI93602.1"/>
    </source>
</evidence>
<accession>A0A2M8WRN6</accession>
<sequence length="178" mass="19924">MTPPERGPRIRRAALADWELLRDVRLEMLADTPLAYLETYGDAARRSDREWYTRARRHTAPGSVVLVAVVGPSTTDGRERTVGTMSVFVPAGSAPTVASVYVSPAHRGTGVADELLAACEDWSRDRGHGSVRLEVHEDNARAQAFYLRHGYRFTGDWTPYALDRSQRDLEMVKTLDPR</sequence>
<evidence type="ECO:0000313" key="5">
    <source>
        <dbReference type="Proteomes" id="UP000231586"/>
    </source>
</evidence>
<dbReference type="PROSITE" id="PS51186">
    <property type="entry name" value="GNAT"/>
    <property type="match status" value="1"/>
</dbReference>
<dbReference type="InterPro" id="IPR000182">
    <property type="entry name" value="GNAT_dom"/>
</dbReference>
<dbReference type="SUPFAM" id="SSF55729">
    <property type="entry name" value="Acyl-CoA N-acyltransferases (Nat)"/>
    <property type="match status" value="1"/>
</dbReference>
<comment type="caution">
    <text evidence="4">The sequence shown here is derived from an EMBL/GenBank/DDBJ whole genome shotgun (WGS) entry which is preliminary data.</text>
</comment>
<gene>
    <name evidence="4" type="ORF">CLV34_1075</name>
</gene>
<dbReference type="EMBL" id="PGTZ01000007">
    <property type="protein sequence ID" value="PJI93602.1"/>
    <property type="molecule type" value="Genomic_DNA"/>
</dbReference>
<keyword evidence="1" id="KW-0808">Transferase</keyword>
<dbReference type="GO" id="GO:0005840">
    <property type="term" value="C:ribosome"/>
    <property type="evidence" value="ECO:0007669"/>
    <property type="project" value="UniProtKB-KW"/>
</dbReference>
<keyword evidence="2" id="KW-0012">Acyltransferase</keyword>
<dbReference type="GO" id="GO:0016747">
    <property type="term" value="F:acyltransferase activity, transferring groups other than amino-acyl groups"/>
    <property type="evidence" value="ECO:0007669"/>
    <property type="project" value="InterPro"/>
</dbReference>
<dbReference type="Proteomes" id="UP000231586">
    <property type="component" value="Unassembled WGS sequence"/>
</dbReference>
<dbReference type="CDD" id="cd04301">
    <property type="entry name" value="NAT_SF"/>
    <property type="match status" value="1"/>
</dbReference>
<keyword evidence="5" id="KW-1185">Reference proteome</keyword>